<evidence type="ECO:0000313" key="1">
    <source>
        <dbReference type="EMBL" id="MBK1843236.1"/>
    </source>
</evidence>
<dbReference type="InterPro" id="IPR050583">
    <property type="entry name" value="Mycobacterial_A85_antigen"/>
</dbReference>
<keyword evidence="3" id="KW-1185">Reference proteome</keyword>
<sequence>MSIASRLHSAGKKVTSVVAATAVTATLMVVGAGTAEAANRDWLRPDATGACEWDASGHWVQRCDVWSPAMDRTVPVLVQPAQRGGDAGFYLLDGMRADPHQTGWTMFSDAQVTYEDSNINLIMPIGGAGTFYADWVDPGNTFSSSDPQVIKWETFLTAELPGYLQQHFGVNPNRNSIAGLSMGGTAALNIAARHPEMYQQAMSFSGYLTTTAPGMQTMIRFALLETGGLNLNSMYGALISPRQFENDPYWNMEGLRGKDVYVSASTGMWTGGDWNLPLWDRIVGWGLEAVSRGTTVSWERKAREIGLNPTVDYPPTGIHRWGIWTDQMHKTKGRVLDVMNAW</sequence>
<dbReference type="SUPFAM" id="SSF53474">
    <property type="entry name" value="alpha/beta-Hydrolases"/>
    <property type="match status" value="1"/>
</dbReference>
<dbReference type="EMBL" id="JAPMKX010000004">
    <property type="protein sequence ID" value="MCX7538724.1"/>
    <property type="molecule type" value="Genomic_DNA"/>
</dbReference>
<dbReference type="Pfam" id="PF00756">
    <property type="entry name" value="Esterase"/>
    <property type="match status" value="1"/>
</dbReference>
<reference evidence="2" key="2">
    <citation type="submission" date="2022-11" db="EMBL/GenBank/DDBJ databases">
        <title>Corynebacterium sp. isolated from Penguins.</title>
        <authorList>
            <person name="Sedlar K."/>
            <person name="Svec P."/>
        </authorList>
    </citation>
    <scope>NUCLEOTIDE SEQUENCE</scope>
    <source>
        <strain evidence="2">P5875</strain>
    </source>
</reference>
<dbReference type="Proteomes" id="UP000650005">
    <property type="component" value="Unassembled WGS sequence"/>
</dbReference>
<dbReference type="InterPro" id="IPR000801">
    <property type="entry name" value="Esterase-like"/>
</dbReference>
<comment type="caution">
    <text evidence="2">The sequence shown here is derived from an EMBL/GenBank/DDBJ whole genome shotgun (WGS) entry which is preliminary data.</text>
</comment>
<evidence type="ECO:0000313" key="3">
    <source>
        <dbReference type="Proteomes" id="UP000650005"/>
    </source>
</evidence>
<dbReference type="InterPro" id="IPR029058">
    <property type="entry name" value="AB_hydrolase_fold"/>
</dbReference>
<name>A0A9Q4CD69_9CORY</name>
<keyword evidence="2" id="KW-0378">Hydrolase</keyword>
<reference evidence="1" key="1">
    <citation type="submission" date="2021-01" db="EMBL/GenBank/DDBJ databases">
        <title>Characterization of Corynebacterium spp. from penguins.</title>
        <authorList>
            <person name="Svec P."/>
        </authorList>
    </citation>
    <scope>NUCLEOTIDE SEQUENCE</scope>
    <source>
        <strain evidence="1">CCM 8835</strain>
    </source>
</reference>
<dbReference type="GO" id="GO:0016747">
    <property type="term" value="F:acyltransferase activity, transferring groups other than amino-acyl groups"/>
    <property type="evidence" value="ECO:0007669"/>
    <property type="project" value="TreeGrafter"/>
</dbReference>
<proteinExistence type="predicted"/>
<organism evidence="2 4">
    <name type="scientific">Corynebacterium antarcticum</name>
    <dbReference type="NCBI Taxonomy" id="2800405"/>
    <lineage>
        <taxon>Bacteria</taxon>
        <taxon>Bacillati</taxon>
        <taxon>Actinomycetota</taxon>
        <taxon>Actinomycetes</taxon>
        <taxon>Mycobacteriales</taxon>
        <taxon>Corynebacteriaceae</taxon>
        <taxon>Corynebacterium</taxon>
    </lineage>
</organism>
<dbReference type="EMBL" id="JAENIP010000007">
    <property type="protein sequence ID" value="MBK1843236.1"/>
    <property type="molecule type" value="Genomic_DNA"/>
</dbReference>
<gene>
    <name evidence="1" type="ORF">JIM95_01415</name>
    <name evidence="2" type="ORF">OS123_09280</name>
</gene>
<dbReference type="AlphaFoldDB" id="A0A9Q4CD69"/>
<dbReference type="Proteomes" id="UP001070238">
    <property type="component" value="Unassembled WGS sequence"/>
</dbReference>
<dbReference type="RefSeq" id="WP_200256247.1">
    <property type="nucleotide sequence ID" value="NZ_JAENIP020000004.1"/>
</dbReference>
<dbReference type="GO" id="GO:0016787">
    <property type="term" value="F:hydrolase activity"/>
    <property type="evidence" value="ECO:0007669"/>
    <property type="project" value="UniProtKB-KW"/>
</dbReference>
<accession>A0A9Q4CD69</accession>
<evidence type="ECO:0000313" key="4">
    <source>
        <dbReference type="Proteomes" id="UP001070238"/>
    </source>
</evidence>
<dbReference type="PANTHER" id="PTHR48098">
    <property type="entry name" value="ENTEROCHELIN ESTERASE-RELATED"/>
    <property type="match status" value="1"/>
</dbReference>
<evidence type="ECO:0000313" key="2">
    <source>
        <dbReference type="EMBL" id="MCX7538724.1"/>
    </source>
</evidence>
<protein>
    <submittedName>
        <fullName evidence="2">Alpha/beta hydrolase family protein</fullName>
    </submittedName>
    <submittedName>
        <fullName evidence="1">Esterase family protein</fullName>
    </submittedName>
</protein>
<dbReference type="PANTHER" id="PTHR48098:SF1">
    <property type="entry name" value="DIACYLGLYCEROL ACYLTRANSFERASE_MYCOLYLTRANSFERASE AG85A"/>
    <property type="match status" value="1"/>
</dbReference>
<dbReference type="Gene3D" id="3.40.50.1820">
    <property type="entry name" value="alpha/beta hydrolase"/>
    <property type="match status" value="1"/>
</dbReference>